<accession>A0A226WKV3</accession>
<dbReference type="InterPro" id="IPR036390">
    <property type="entry name" value="WH_DNA-bd_sf"/>
</dbReference>
<dbReference type="Proteomes" id="UP000214720">
    <property type="component" value="Unassembled WGS sequence"/>
</dbReference>
<comment type="caution">
    <text evidence="5">The sequence shown here is derived from an EMBL/GenBank/DDBJ whole genome shotgun (WGS) entry which is preliminary data.</text>
</comment>
<evidence type="ECO:0000313" key="6">
    <source>
        <dbReference type="Proteomes" id="UP000214720"/>
    </source>
</evidence>
<dbReference type="Pfam" id="PF07729">
    <property type="entry name" value="FCD"/>
    <property type="match status" value="1"/>
</dbReference>
<feature type="domain" description="HTH gntR-type" evidence="4">
    <location>
        <begin position="14"/>
        <end position="81"/>
    </location>
</feature>
<dbReference type="InterPro" id="IPR011711">
    <property type="entry name" value="GntR_C"/>
</dbReference>
<gene>
    <name evidence="5" type="ORF">BSU04_45375</name>
</gene>
<dbReference type="EMBL" id="MTHB01000298">
    <property type="protein sequence ID" value="OXC71753.1"/>
    <property type="molecule type" value="Genomic_DNA"/>
</dbReference>
<dbReference type="SUPFAM" id="SSF46785">
    <property type="entry name" value="Winged helix' DNA-binding domain"/>
    <property type="match status" value="1"/>
</dbReference>
<evidence type="ECO:0000256" key="2">
    <source>
        <dbReference type="ARBA" id="ARBA00023125"/>
    </source>
</evidence>
<protein>
    <submittedName>
        <fullName evidence="5">Transcriptional regulator, GntR family</fullName>
    </submittedName>
</protein>
<evidence type="ECO:0000259" key="4">
    <source>
        <dbReference type="PROSITE" id="PS50949"/>
    </source>
</evidence>
<keyword evidence="3" id="KW-0804">Transcription</keyword>
<dbReference type="Gene3D" id="1.10.10.10">
    <property type="entry name" value="Winged helix-like DNA-binding domain superfamily/Winged helix DNA-binding domain"/>
    <property type="match status" value="1"/>
</dbReference>
<dbReference type="OrthoDB" id="8680240at2"/>
<dbReference type="AlphaFoldDB" id="A0A226WKV3"/>
<dbReference type="InterPro" id="IPR036388">
    <property type="entry name" value="WH-like_DNA-bd_sf"/>
</dbReference>
<proteinExistence type="predicted"/>
<organism evidence="5 6">
    <name type="scientific">Caballeronia sordidicola</name>
    <name type="common">Burkholderia sordidicola</name>
    <dbReference type="NCBI Taxonomy" id="196367"/>
    <lineage>
        <taxon>Bacteria</taxon>
        <taxon>Pseudomonadati</taxon>
        <taxon>Pseudomonadota</taxon>
        <taxon>Betaproteobacteria</taxon>
        <taxon>Burkholderiales</taxon>
        <taxon>Burkholderiaceae</taxon>
        <taxon>Caballeronia</taxon>
    </lineage>
</organism>
<evidence type="ECO:0000256" key="1">
    <source>
        <dbReference type="ARBA" id="ARBA00023015"/>
    </source>
</evidence>
<sequence>MNTILTDDDRRGKGTSTKTVYDTLRAEILNLAQRPGILLDESTLAERFQMSRSPIREALIRLVGDGLAVVLSNRSTIVSPIDLEAFPKYVEALGIAHRLNSRLAAANRTDDDLAMMARANAALRETIACEDYLAVSASNKNCNMAVARAGRNPYLAAFYERLLDERRRMFNLHIEHLGKIHEADQLLLQHDMMLKAVRSAEPDLADNLALEQIKRFRESFLTFMRSDRTAEVDLSKSVYQT</sequence>
<dbReference type="PROSITE" id="PS50949">
    <property type="entry name" value="HTH_GNTR"/>
    <property type="match status" value="1"/>
</dbReference>
<dbReference type="SUPFAM" id="SSF48008">
    <property type="entry name" value="GntR ligand-binding domain-like"/>
    <property type="match status" value="1"/>
</dbReference>
<keyword evidence="1" id="KW-0805">Transcription regulation</keyword>
<dbReference type="Gene3D" id="1.20.120.530">
    <property type="entry name" value="GntR ligand-binding domain-like"/>
    <property type="match status" value="1"/>
</dbReference>
<evidence type="ECO:0000256" key="3">
    <source>
        <dbReference type="ARBA" id="ARBA00023163"/>
    </source>
</evidence>
<reference evidence="6" key="1">
    <citation type="submission" date="2017-01" db="EMBL/GenBank/DDBJ databases">
        <title>Genome Analysis of Deinococcus marmoris KOPRI26562.</title>
        <authorList>
            <person name="Kim J.H."/>
            <person name="Oh H.-M."/>
        </authorList>
    </citation>
    <scope>NUCLEOTIDE SEQUENCE [LARGE SCALE GENOMIC DNA]</scope>
    <source>
        <strain evidence="6">PAMC 26633</strain>
    </source>
</reference>
<evidence type="ECO:0000313" key="5">
    <source>
        <dbReference type="EMBL" id="OXC71753.1"/>
    </source>
</evidence>
<dbReference type="GO" id="GO:0003677">
    <property type="term" value="F:DNA binding"/>
    <property type="evidence" value="ECO:0007669"/>
    <property type="project" value="UniProtKB-KW"/>
</dbReference>
<dbReference type="SMART" id="SM00345">
    <property type="entry name" value="HTH_GNTR"/>
    <property type="match status" value="1"/>
</dbReference>
<keyword evidence="2" id="KW-0238">DNA-binding</keyword>
<dbReference type="PANTHER" id="PTHR43537">
    <property type="entry name" value="TRANSCRIPTIONAL REGULATOR, GNTR FAMILY"/>
    <property type="match status" value="1"/>
</dbReference>
<dbReference type="Pfam" id="PF00392">
    <property type="entry name" value="GntR"/>
    <property type="match status" value="1"/>
</dbReference>
<name>A0A226WKV3_CABSO</name>
<dbReference type="GO" id="GO:0003700">
    <property type="term" value="F:DNA-binding transcription factor activity"/>
    <property type="evidence" value="ECO:0007669"/>
    <property type="project" value="InterPro"/>
</dbReference>
<dbReference type="InterPro" id="IPR000524">
    <property type="entry name" value="Tscrpt_reg_HTH_GntR"/>
</dbReference>
<dbReference type="PRINTS" id="PR00035">
    <property type="entry name" value="HTHGNTR"/>
</dbReference>
<dbReference type="PANTHER" id="PTHR43537:SF45">
    <property type="entry name" value="GNTR FAMILY REGULATORY PROTEIN"/>
    <property type="match status" value="1"/>
</dbReference>
<dbReference type="InterPro" id="IPR008920">
    <property type="entry name" value="TF_FadR/GntR_C"/>
</dbReference>
<dbReference type="RefSeq" id="WP_089166311.1">
    <property type="nucleotide sequence ID" value="NZ_MTHB01000298.1"/>
</dbReference>